<dbReference type="EMBL" id="JABWGN010000015">
    <property type="protein sequence ID" value="NUW36418.1"/>
    <property type="molecule type" value="Genomic_DNA"/>
</dbReference>
<feature type="domain" description="DUF1023" evidence="1">
    <location>
        <begin position="343"/>
        <end position="521"/>
    </location>
</feature>
<comment type="caution">
    <text evidence="2">The sequence shown here is derived from an EMBL/GenBank/DDBJ whole genome shotgun (WGS) entry which is preliminary data.</text>
</comment>
<evidence type="ECO:0000313" key="2">
    <source>
        <dbReference type="EMBL" id="NUW36418.1"/>
    </source>
</evidence>
<dbReference type="SUPFAM" id="SSF53474">
    <property type="entry name" value="alpha/beta-Hydrolases"/>
    <property type="match status" value="1"/>
</dbReference>
<accession>A0A7Y6IDU6</accession>
<dbReference type="InterPro" id="IPR029058">
    <property type="entry name" value="AB_hydrolase_fold"/>
</dbReference>
<reference evidence="2 3" key="1">
    <citation type="submission" date="2020-06" db="EMBL/GenBank/DDBJ databases">
        <title>Nonomuraea sp. SMC257, a novel actinomycete isolated from soil.</title>
        <authorList>
            <person name="Chanama M."/>
        </authorList>
    </citation>
    <scope>NUCLEOTIDE SEQUENCE [LARGE SCALE GENOMIC DNA]</scope>
    <source>
        <strain evidence="2 3">SMC257</strain>
    </source>
</reference>
<evidence type="ECO:0000313" key="3">
    <source>
        <dbReference type="Proteomes" id="UP000586042"/>
    </source>
</evidence>
<dbReference type="RefSeq" id="WP_175593866.1">
    <property type="nucleotide sequence ID" value="NZ_JABWGN010000015.1"/>
</dbReference>
<sequence>MADHRAALAAYERAAALAAGHHTDLDPATRLMHAHAWVGGGAPAFADALSRHRSALQSSLAGALHALALLVVRHGGPAPAVPALTTPVTTLAPAAGRFQGIDADAMTALVASLGRVAHTLPVAGARLAAELSGHGLSAEPGHALGRIATWTAAQSDDLRRRLHRIRETVPSRSLPSGLSLPPGLLLPSGLAAYGLFGAHAADPAGAERLLARAGAGDEEAVTRLLAVQEGGADGGLAARVAAWWTTLSAGTRERLTALPRFGLLNGLPAATRDRANRHWLAEQRTRLERELETATADLGRLADPGLLGGWERIAARLRRIDLIEADLRPVPGHPEPLLLAFDVTGQGRLVVSWGDPDTADITVTSVSGLTSGLDAAHGDLERSRALWQQASYYSGDRTIASITWLGYNAPQLDPGLMDPAKSVAFASAAAAGGKALASFNDGLHAAHRPSGTARAVVIGHSYGSLTTGRAAVLRPGRFADDVILIGSPGVGVDHARQLGVRAEHVWVGEAGNDPVAALGRFGADPGDASFGGRHMPVGREVFTSAHSSYWQPYSTSLQNMGRIINGQYDKIVHPAPLNTQPQLLMPELGNPTER</sequence>
<dbReference type="AlphaFoldDB" id="A0A7Y6IDU6"/>
<protein>
    <recommendedName>
        <fullName evidence="1">DUF1023 domain-containing protein</fullName>
    </recommendedName>
</protein>
<proteinExistence type="predicted"/>
<keyword evidence="3" id="KW-1185">Reference proteome</keyword>
<gene>
    <name evidence="2" type="ORF">HTZ77_34160</name>
</gene>
<organism evidence="2 3">
    <name type="scientific">Nonomuraea montanisoli</name>
    <dbReference type="NCBI Taxonomy" id="2741721"/>
    <lineage>
        <taxon>Bacteria</taxon>
        <taxon>Bacillati</taxon>
        <taxon>Actinomycetota</taxon>
        <taxon>Actinomycetes</taxon>
        <taxon>Streptosporangiales</taxon>
        <taxon>Streptosporangiaceae</taxon>
        <taxon>Nonomuraea</taxon>
    </lineage>
</organism>
<dbReference type="InterPro" id="IPR010427">
    <property type="entry name" value="DUF1023"/>
</dbReference>
<dbReference type="Pfam" id="PF06259">
    <property type="entry name" value="Abhydrolase_8"/>
    <property type="match status" value="1"/>
</dbReference>
<name>A0A7Y6IDU6_9ACTN</name>
<dbReference type="Proteomes" id="UP000586042">
    <property type="component" value="Unassembled WGS sequence"/>
</dbReference>
<evidence type="ECO:0000259" key="1">
    <source>
        <dbReference type="Pfam" id="PF06259"/>
    </source>
</evidence>
<dbReference type="Gene3D" id="3.40.50.1820">
    <property type="entry name" value="alpha/beta hydrolase"/>
    <property type="match status" value="1"/>
</dbReference>